<evidence type="ECO:0000259" key="3">
    <source>
        <dbReference type="Pfam" id="PF17829"/>
    </source>
</evidence>
<dbReference type="KEGG" id="ttu:TERTU_4677"/>
<feature type="domain" description="Gylcosyl hydrolase 115 C-terminal" evidence="3">
    <location>
        <begin position="789"/>
        <end position="959"/>
    </location>
</feature>
<feature type="chain" id="PRO_5002946987" description="Gylcosyl hydrolase 115 C-terminal domain-containing protein" evidence="2">
    <location>
        <begin position="31"/>
        <end position="963"/>
    </location>
</feature>
<proteinExistence type="predicted"/>
<dbReference type="eggNOG" id="ENOG502Z7KK">
    <property type="taxonomic scope" value="Bacteria"/>
</dbReference>
<dbReference type="CAZy" id="GH115">
    <property type="family name" value="Glycoside Hydrolase Family 115"/>
</dbReference>
<dbReference type="Gene3D" id="2.60.120.1620">
    <property type="match status" value="1"/>
</dbReference>
<dbReference type="PANTHER" id="PTHR37842">
    <property type="match status" value="1"/>
</dbReference>
<dbReference type="Gene3D" id="1.20.58.2150">
    <property type="match status" value="1"/>
</dbReference>
<dbReference type="HOGENOM" id="CLU_004852_0_0_6"/>
<accession>C5BKG1</accession>
<dbReference type="Pfam" id="PF17829">
    <property type="entry name" value="GH115_C"/>
    <property type="match status" value="1"/>
</dbReference>
<dbReference type="InterPro" id="IPR031924">
    <property type="entry name" value="GH115"/>
</dbReference>
<keyword evidence="2" id="KW-0732">Signal</keyword>
<dbReference type="Gene3D" id="3.20.20.520">
    <property type="entry name" value="Glycosyl hydrolase family 115"/>
    <property type="match status" value="1"/>
</dbReference>
<keyword evidence="1" id="KW-0378">Hydrolase</keyword>
<evidence type="ECO:0000313" key="5">
    <source>
        <dbReference type="Proteomes" id="UP000009080"/>
    </source>
</evidence>
<dbReference type="GO" id="GO:0016787">
    <property type="term" value="F:hydrolase activity"/>
    <property type="evidence" value="ECO:0007669"/>
    <property type="project" value="UniProtKB-KW"/>
</dbReference>
<dbReference type="EMBL" id="CP001614">
    <property type="protein sequence ID" value="ACR14581.1"/>
    <property type="molecule type" value="Genomic_DNA"/>
</dbReference>
<dbReference type="OrthoDB" id="8727830at2"/>
<dbReference type="Proteomes" id="UP000009080">
    <property type="component" value="Chromosome"/>
</dbReference>
<organism evidence="4 5">
    <name type="scientific">Teredinibacter turnerae (strain ATCC 39867 / T7901)</name>
    <dbReference type="NCBI Taxonomy" id="377629"/>
    <lineage>
        <taxon>Bacteria</taxon>
        <taxon>Pseudomonadati</taxon>
        <taxon>Pseudomonadota</taxon>
        <taxon>Gammaproteobacteria</taxon>
        <taxon>Cellvibrionales</taxon>
        <taxon>Cellvibrionaceae</taxon>
        <taxon>Teredinibacter</taxon>
    </lineage>
</organism>
<reference evidence="4 5" key="1">
    <citation type="journal article" date="2009" name="PLoS ONE">
        <title>The complete genome of Teredinibacter turnerae T7901: an intracellular endosymbiont of marine wood-boring bivalves (shipworms).</title>
        <authorList>
            <person name="Yang J.C."/>
            <person name="Madupu R."/>
            <person name="Durkin A.S."/>
            <person name="Ekborg N.A."/>
            <person name="Pedamallu C.S."/>
            <person name="Hostetler J.B."/>
            <person name="Radune D."/>
            <person name="Toms B.S."/>
            <person name="Henrissat B."/>
            <person name="Coutinho P.M."/>
            <person name="Schwarz S."/>
            <person name="Field L."/>
            <person name="Trindade-Silva A.E."/>
            <person name="Soares C.A.G."/>
            <person name="Elshahawi S."/>
            <person name="Hanora A."/>
            <person name="Schmidt E.W."/>
            <person name="Haygood M.G."/>
            <person name="Posfai J."/>
            <person name="Benner J."/>
            <person name="Madinger C."/>
            <person name="Nove J."/>
            <person name="Anton B."/>
            <person name="Chaudhary K."/>
            <person name="Foster J."/>
            <person name="Holman A."/>
            <person name="Kumar S."/>
            <person name="Lessard P.A."/>
            <person name="Luyten Y.A."/>
            <person name="Slatko B."/>
            <person name="Wood N."/>
            <person name="Wu B."/>
            <person name="Teplitski M."/>
            <person name="Mougous J.D."/>
            <person name="Ward N."/>
            <person name="Eisen J.A."/>
            <person name="Badger J.H."/>
            <person name="Distel D.L."/>
        </authorList>
    </citation>
    <scope>NUCLEOTIDE SEQUENCE [LARGE SCALE GENOMIC DNA]</scope>
    <source>
        <strain evidence="5">ATCC 39867 / T7901</strain>
    </source>
</reference>
<protein>
    <recommendedName>
        <fullName evidence="3">Gylcosyl hydrolase 115 C-terminal domain-containing protein</fullName>
    </recommendedName>
</protein>
<evidence type="ECO:0000256" key="2">
    <source>
        <dbReference type="SAM" id="SignalP"/>
    </source>
</evidence>
<feature type="signal peptide" evidence="2">
    <location>
        <begin position="1"/>
        <end position="30"/>
    </location>
</feature>
<dbReference type="Pfam" id="PF15979">
    <property type="entry name" value="Glyco_hydro_115"/>
    <property type="match status" value="1"/>
</dbReference>
<dbReference type="AlphaFoldDB" id="C5BKG1"/>
<name>C5BKG1_TERTT</name>
<gene>
    <name evidence="4" type="ordered locus">TERTU_4677</name>
</gene>
<evidence type="ECO:0000256" key="1">
    <source>
        <dbReference type="ARBA" id="ARBA00022801"/>
    </source>
</evidence>
<dbReference type="SUPFAM" id="SSF55545">
    <property type="entry name" value="beta-N-acetylhexosaminidase-like domain"/>
    <property type="match status" value="1"/>
</dbReference>
<dbReference type="GO" id="GO:0005975">
    <property type="term" value="P:carbohydrate metabolic process"/>
    <property type="evidence" value="ECO:0007669"/>
    <property type="project" value="UniProtKB-ARBA"/>
</dbReference>
<dbReference type="STRING" id="377629.TERTU_4677"/>
<sequence>MVASTRIRFWLKACLCFIFFSSFWSTSSWASLGEASYITQNPKRGSLVLVDDKQQATLFVDNGDFKGVVRAAGDLQSDIERVTGKTPKVVNDATTLKGQAVIIGTIGKSPVIDKLIADKIIDPGRIADKWDAYHLEVVNNPLPGVDRALVIAGADKRGTIYGIYDVSEQIGVSPWYYWADVPTEHKDALYVLNKTRVQDAPKVKYRGIFLNDEAPALSSWVAANHGNYTHEFYVKVFELLLRLKANFLWPAMWNNAFADDDPQNMILADEYGIVMSTSHHEPMMRADKEWNRHGKGVWEYSSNPENLYDFWVDGAKRNKDYESIYTLGMRGQEDKPMSEGENIGLLEKIVHDQREILGNVFTDQPLEEVPQVWCLYKEVQAYYEKGMRVPDDVILLWTDDNWGNIRRLPTPEERKRSGGAGVYYHFDYVGGPVSYRWINNTPISRIWEQMNLAYNYDANKIWITNVGDLKPMEFPIEFFLRMAWDPERWPQTRLQEFGRLWAEREFGPEYAAEIEALVSGYTRHSGRRKPELIKPDTYNLLNYREAERVKAELEDLVVRAEALAKKIPADKQDAYFQLVLHPVKATATVTLLNIAVGENRLYANQSRNNANNYAEKALDLFAQDAALKDKYHSINGGKWNNFMNQPHIGYTNWNNPEGDQMPVTYDYMPGNYAEMSIAVEGNPNIWPDNGGQALAFDQNGQDSRWLDVYNRGTREFGYTLTPSDDWIKLSKTGGKTKGTERITVSIDWKKLPEGTSTGSIGAKGPSWNRARIKVSAYKPNKSLERRAKGFLEADGYIAIEAASASRGSASKGIAWTEIPGYGHTHSGMTPLPVTDQVFEDPTQAPYLEYDLTFFNKGEFDVNLVMAPSWPIFPGRGLRYAIALGDEKPQVVDFLEGFNGTDGAWGKVVSDNRRISTSRHTVEEPGRTKLRIYMVDPAVTFQKIMIDTGGLKPSYLGPQESPRK</sequence>
<dbReference type="RefSeq" id="WP_015820695.1">
    <property type="nucleotide sequence ID" value="NC_012997.1"/>
</dbReference>
<dbReference type="InterPro" id="IPR029018">
    <property type="entry name" value="Hex-like_dom2"/>
</dbReference>
<dbReference type="Gene3D" id="3.30.379.10">
    <property type="entry name" value="Chitobiase/beta-hexosaminidase domain 2-like"/>
    <property type="match status" value="1"/>
</dbReference>
<dbReference type="PANTHER" id="PTHR37842:SF2">
    <property type="entry name" value="GYLCOSYL HYDROLASE 115 C-TERMINAL DOMAIN-CONTAINING PROTEIN"/>
    <property type="match status" value="1"/>
</dbReference>
<dbReference type="InterPro" id="IPR041437">
    <property type="entry name" value="GH115_C"/>
</dbReference>
<dbReference type="InterPro" id="IPR042301">
    <property type="entry name" value="GH115_sf"/>
</dbReference>
<evidence type="ECO:0000313" key="4">
    <source>
        <dbReference type="EMBL" id="ACR14581.1"/>
    </source>
</evidence>
<keyword evidence="5" id="KW-1185">Reference proteome</keyword>